<gene>
    <name evidence="2" type="ORF">FHX74_001240</name>
</gene>
<accession>A0A7W3P592</accession>
<sequence>MSVLDPTGGGRAIPDPRADSLLRRWLVAGTAGGVGTTTVTALLFAAARQRLASVPVLLDHTGGTLGPRLADGDQADAVDPRWTLHDLGPHAAGAALDELADPRSVLVLVSGANPAGCALAAEALDTLRTRTGDATAELDRVVLVLSGSFGRHRTPRETATLAATPGLRGLVTLPPDRALAAGGRVPLARLGARTRRGVDAVLDLLVHEPGR</sequence>
<reference evidence="2 3" key="1">
    <citation type="submission" date="2020-07" db="EMBL/GenBank/DDBJ databases">
        <title>Sequencing the genomes of 1000 actinobacteria strains.</title>
        <authorList>
            <person name="Klenk H.-P."/>
        </authorList>
    </citation>
    <scope>NUCLEOTIDE SEQUENCE [LARGE SCALE GENOMIC DNA]</scope>
    <source>
        <strain evidence="2 3">DSM 100723</strain>
    </source>
</reference>
<protein>
    <recommendedName>
        <fullName evidence="4">MinD-like ATPase involved in chromosome partitioning or flagellar assembly</fullName>
    </recommendedName>
</protein>
<evidence type="ECO:0000313" key="3">
    <source>
        <dbReference type="Proteomes" id="UP000523079"/>
    </source>
</evidence>
<dbReference type="Proteomes" id="UP000523079">
    <property type="component" value="Unassembled WGS sequence"/>
</dbReference>
<comment type="caution">
    <text evidence="2">The sequence shown here is derived from an EMBL/GenBank/DDBJ whole genome shotgun (WGS) entry which is preliminary data.</text>
</comment>
<evidence type="ECO:0008006" key="4">
    <source>
        <dbReference type="Google" id="ProtNLM"/>
    </source>
</evidence>
<proteinExistence type="predicted"/>
<dbReference type="AlphaFoldDB" id="A0A7W3P592"/>
<name>A0A7W3P592_9ACTN</name>
<keyword evidence="1" id="KW-0812">Transmembrane</keyword>
<dbReference type="InterPro" id="IPR027417">
    <property type="entry name" value="P-loop_NTPase"/>
</dbReference>
<feature type="transmembrane region" description="Helical" evidence="1">
    <location>
        <begin position="25"/>
        <end position="47"/>
    </location>
</feature>
<dbReference type="SUPFAM" id="SSF52540">
    <property type="entry name" value="P-loop containing nucleoside triphosphate hydrolases"/>
    <property type="match status" value="1"/>
</dbReference>
<keyword evidence="3" id="KW-1185">Reference proteome</keyword>
<dbReference type="EMBL" id="JACGWT010000002">
    <property type="protein sequence ID" value="MBA8793635.1"/>
    <property type="molecule type" value="Genomic_DNA"/>
</dbReference>
<keyword evidence="1" id="KW-1133">Transmembrane helix</keyword>
<evidence type="ECO:0000256" key="1">
    <source>
        <dbReference type="SAM" id="Phobius"/>
    </source>
</evidence>
<dbReference type="RefSeq" id="WP_182559227.1">
    <property type="nucleotide sequence ID" value="NZ_JACGWT010000002.1"/>
</dbReference>
<evidence type="ECO:0000313" key="2">
    <source>
        <dbReference type="EMBL" id="MBA8793635.1"/>
    </source>
</evidence>
<keyword evidence="1" id="KW-0472">Membrane</keyword>
<organism evidence="2 3">
    <name type="scientific">Microlunatus kandeliicorticis</name>
    <dbReference type="NCBI Taxonomy" id="1759536"/>
    <lineage>
        <taxon>Bacteria</taxon>
        <taxon>Bacillati</taxon>
        <taxon>Actinomycetota</taxon>
        <taxon>Actinomycetes</taxon>
        <taxon>Propionibacteriales</taxon>
        <taxon>Propionibacteriaceae</taxon>
        <taxon>Microlunatus</taxon>
    </lineage>
</organism>